<comment type="caution">
    <text evidence="2">The sequence shown here is derived from an EMBL/GenBank/DDBJ whole genome shotgun (WGS) entry which is preliminary data.</text>
</comment>
<dbReference type="GO" id="GO:0016020">
    <property type="term" value="C:membrane"/>
    <property type="evidence" value="ECO:0007669"/>
    <property type="project" value="InterPro"/>
</dbReference>
<keyword evidence="1" id="KW-0472">Membrane</keyword>
<protein>
    <recommendedName>
        <fullName evidence="4">Neurotransmitter-gated ion-channel transmembrane domain-containing protein</fullName>
    </recommendedName>
</protein>
<dbReference type="GO" id="GO:0006811">
    <property type="term" value="P:monoatomic ion transport"/>
    <property type="evidence" value="ECO:0007669"/>
    <property type="project" value="InterPro"/>
</dbReference>
<dbReference type="EMBL" id="AZBU02000001">
    <property type="protein sequence ID" value="TMS34994.1"/>
    <property type="molecule type" value="Genomic_DNA"/>
</dbReference>
<feature type="transmembrane region" description="Helical" evidence="1">
    <location>
        <begin position="87"/>
        <end position="107"/>
    </location>
</feature>
<evidence type="ECO:0000256" key="1">
    <source>
        <dbReference type="SAM" id="Phobius"/>
    </source>
</evidence>
<evidence type="ECO:0000313" key="2">
    <source>
        <dbReference type="EMBL" id="TMS34994.1"/>
    </source>
</evidence>
<reference evidence="2 3" key="1">
    <citation type="journal article" date="2015" name="Genome Biol.">
        <title>Comparative genomics of Steinernema reveals deeply conserved gene regulatory networks.</title>
        <authorList>
            <person name="Dillman A.R."/>
            <person name="Macchietto M."/>
            <person name="Porter C.F."/>
            <person name="Rogers A."/>
            <person name="Williams B."/>
            <person name="Antoshechkin I."/>
            <person name="Lee M.M."/>
            <person name="Goodwin Z."/>
            <person name="Lu X."/>
            <person name="Lewis E.E."/>
            <person name="Goodrich-Blair H."/>
            <person name="Stock S.P."/>
            <person name="Adams B.J."/>
            <person name="Sternberg P.W."/>
            <person name="Mortazavi A."/>
        </authorList>
    </citation>
    <scope>NUCLEOTIDE SEQUENCE [LARGE SCALE GENOMIC DNA]</scope>
    <source>
        <strain evidence="2 3">ALL</strain>
    </source>
</reference>
<accession>A0A4U8UPF8</accession>
<gene>
    <name evidence="2" type="ORF">L596_002481</name>
</gene>
<organism evidence="2 3">
    <name type="scientific">Steinernema carpocapsae</name>
    <name type="common">Entomopathogenic nematode</name>
    <dbReference type="NCBI Taxonomy" id="34508"/>
    <lineage>
        <taxon>Eukaryota</taxon>
        <taxon>Metazoa</taxon>
        <taxon>Ecdysozoa</taxon>
        <taxon>Nematoda</taxon>
        <taxon>Chromadorea</taxon>
        <taxon>Rhabditida</taxon>
        <taxon>Tylenchina</taxon>
        <taxon>Panagrolaimomorpha</taxon>
        <taxon>Strongyloidoidea</taxon>
        <taxon>Steinernematidae</taxon>
        <taxon>Steinernema</taxon>
    </lineage>
</organism>
<dbReference type="InterPro" id="IPR036719">
    <property type="entry name" value="Neuro-gated_channel_TM_sf"/>
</dbReference>
<dbReference type="SUPFAM" id="SSF90112">
    <property type="entry name" value="Neurotransmitter-gated ion-channel transmembrane pore"/>
    <property type="match status" value="1"/>
</dbReference>
<reference evidence="2 3" key="2">
    <citation type="journal article" date="2019" name="G3 (Bethesda)">
        <title>Hybrid Assembly of the Genome of the Entomopathogenic Nematode Steinernema carpocapsae Identifies the X-Chromosome.</title>
        <authorList>
            <person name="Serra L."/>
            <person name="Macchietto M."/>
            <person name="Macias-Munoz A."/>
            <person name="McGill C.J."/>
            <person name="Rodriguez I.M."/>
            <person name="Rodriguez B."/>
            <person name="Murad R."/>
            <person name="Mortazavi A."/>
        </authorList>
    </citation>
    <scope>NUCLEOTIDE SEQUENCE [LARGE SCALE GENOMIC DNA]</scope>
    <source>
        <strain evidence="2 3">ALL</strain>
    </source>
</reference>
<dbReference type="AlphaFoldDB" id="A0A4U8UPF8"/>
<dbReference type="Proteomes" id="UP000298663">
    <property type="component" value="Unassembled WGS sequence"/>
</dbReference>
<evidence type="ECO:0008006" key="4">
    <source>
        <dbReference type="Google" id="ProtNLM"/>
    </source>
</evidence>
<keyword evidence="1" id="KW-0812">Transmembrane</keyword>
<keyword evidence="3" id="KW-1185">Reference proteome</keyword>
<keyword evidence="1" id="KW-1133">Transmembrane helix</keyword>
<evidence type="ECO:0000313" key="3">
    <source>
        <dbReference type="Proteomes" id="UP000298663"/>
    </source>
</evidence>
<proteinExistence type="predicted"/>
<sequence length="113" mass="13012">MPPHHRLSGTINIMTPNGTSDFIQRHSVTQISGSKNGTSGIGHVKRKRLSYGTDDFLRERERNYYLDETYRLGMPSESTIGARVDAFAAKTFPALFACFNVVYWWYYLSRERV</sequence>
<name>A0A4U8UPF8_STECR</name>